<sequence>MLVALDPGLSALGVRRADGSLWGLPEDGIPHLVNSSAAVFVAFNRAYEEAAAEANAYEGPDNDSDAAEDLAEEAADAHTEALVERFEAIDAAAVAGENSFWRVAAEELGYAMSV</sequence>
<name>A0A1K2ECQ2_STRAR</name>
<proteinExistence type="predicted"/>
<evidence type="ECO:0000313" key="3">
    <source>
        <dbReference type="Proteomes" id="UP000181909"/>
    </source>
</evidence>
<dbReference type="InterPro" id="IPR025851">
    <property type="entry name" value="SUKH-4"/>
</dbReference>
<dbReference type="EMBL" id="FPJO01000018">
    <property type="protein sequence ID" value="SFY32994.1"/>
    <property type="molecule type" value="Genomic_DNA"/>
</dbReference>
<feature type="region of interest" description="Disordered" evidence="1">
    <location>
        <begin position="55"/>
        <end position="74"/>
    </location>
</feature>
<dbReference type="AlphaFoldDB" id="A0A1K2ECQ2"/>
<organism evidence="2 3">
    <name type="scientific">Streptomyces atratus</name>
    <dbReference type="NCBI Taxonomy" id="1893"/>
    <lineage>
        <taxon>Bacteria</taxon>
        <taxon>Bacillati</taxon>
        <taxon>Actinomycetota</taxon>
        <taxon>Actinomycetes</taxon>
        <taxon>Kitasatosporales</taxon>
        <taxon>Streptomycetaceae</taxon>
        <taxon>Streptomyces</taxon>
    </lineage>
</organism>
<accession>A0A1K2ECQ2</accession>
<evidence type="ECO:0000256" key="1">
    <source>
        <dbReference type="SAM" id="MobiDB-lite"/>
    </source>
</evidence>
<protein>
    <submittedName>
        <fullName evidence="2">SUKH-4 immunity protein</fullName>
    </submittedName>
</protein>
<reference evidence="2 3" key="1">
    <citation type="submission" date="2016-11" db="EMBL/GenBank/DDBJ databases">
        <authorList>
            <person name="Jaros S."/>
            <person name="Januszkiewicz K."/>
            <person name="Wedrychowicz H."/>
        </authorList>
    </citation>
    <scope>NUCLEOTIDE SEQUENCE [LARGE SCALE GENOMIC DNA]</scope>
    <source>
        <strain evidence="2 3">OK807</strain>
    </source>
</reference>
<dbReference type="Proteomes" id="UP000181909">
    <property type="component" value="Unassembled WGS sequence"/>
</dbReference>
<dbReference type="Pfam" id="PF14435">
    <property type="entry name" value="SUKH-4"/>
    <property type="match status" value="1"/>
</dbReference>
<evidence type="ECO:0000313" key="2">
    <source>
        <dbReference type="EMBL" id="SFY32994.1"/>
    </source>
</evidence>
<feature type="compositionally biased region" description="Acidic residues" evidence="1">
    <location>
        <begin position="60"/>
        <end position="74"/>
    </location>
</feature>
<gene>
    <name evidence="2" type="ORF">SAMN02787144_101891</name>
</gene>